<dbReference type="EMBL" id="OZ035830">
    <property type="protein sequence ID" value="CAL1612632.1"/>
    <property type="molecule type" value="Genomic_DNA"/>
</dbReference>
<evidence type="ECO:0000313" key="2">
    <source>
        <dbReference type="EMBL" id="CAL1612632.1"/>
    </source>
</evidence>
<keyword evidence="3" id="KW-1185">Reference proteome</keyword>
<protein>
    <recommendedName>
        <fullName evidence="1">DUF7041 domain-containing protein</fullName>
    </recommendedName>
</protein>
<sequence>MVQSATLKLPEFWETSAATWFGQAEAQFALRGITDDETRYYHVVSALRSSTATRTVSFITSPPAHGKYAGIKAYLLFELSRSERARRLLSMQGLGDSKHSEHMEVMLNLLGSEEPNFLFMELFLQHMPPHVQTALANTAITEPRALAEEADRFFLATHRFVPDVLAPTRSYTSPGSACLLGSGCGVTSLPASPGLWSPPAGSGLFLRLYTACPILAEGHL</sequence>
<dbReference type="InterPro" id="IPR055469">
    <property type="entry name" value="DUF7041"/>
</dbReference>
<dbReference type="AlphaFoldDB" id="A0AAV2MGV3"/>
<accession>A0AAV2MGV3</accession>
<dbReference type="PANTHER" id="PTHR33327:SF3">
    <property type="entry name" value="RNA-DIRECTED DNA POLYMERASE"/>
    <property type="match status" value="1"/>
</dbReference>
<dbReference type="Proteomes" id="UP001497482">
    <property type="component" value="Chromosome 8"/>
</dbReference>
<name>A0AAV2MGV3_KNICA</name>
<feature type="domain" description="DUF7041" evidence="1">
    <location>
        <begin position="9"/>
        <end position="85"/>
    </location>
</feature>
<organism evidence="2 3">
    <name type="scientific">Knipowitschia caucasica</name>
    <name type="common">Caucasian dwarf goby</name>
    <name type="synonym">Pomatoschistus caucasicus</name>
    <dbReference type="NCBI Taxonomy" id="637954"/>
    <lineage>
        <taxon>Eukaryota</taxon>
        <taxon>Metazoa</taxon>
        <taxon>Chordata</taxon>
        <taxon>Craniata</taxon>
        <taxon>Vertebrata</taxon>
        <taxon>Euteleostomi</taxon>
        <taxon>Actinopterygii</taxon>
        <taxon>Neopterygii</taxon>
        <taxon>Teleostei</taxon>
        <taxon>Neoteleostei</taxon>
        <taxon>Acanthomorphata</taxon>
        <taxon>Gobiaria</taxon>
        <taxon>Gobiiformes</taxon>
        <taxon>Gobioidei</taxon>
        <taxon>Gobiidae</taxon>
        <taxon>Gobiinae</taxon>
        <taxon>Knipowitschia</taxon>
    </lineage>
</organism>
<evidence type="ECO:0000259" key="1">
    <source>
        <dbReference type="Pfam" id="PF23055"/>
    </source>
</evidence>
<gene>
    <name evidence="2" type="ORF">KC01_LOCUS38937</name>
</gene>
<proteinExistence type="predicted"/>
<dbReference type="PANTHER" id="PTHR33327">
    <property type="entry name" value="ENDONUCLEASE"/>
    <property type="match status" value="1"/>
</dbReference>
<dbReference type="Pfam" id="PF23055">
    <property type="entry name" value="DUF7041"/>
    <property type="match status" value="1"/>
</dbReference>
<evidence type="ECO:0000313" key="3">
    <source>
        <dbReference type="Proteomes" id="UP001497482"/>
    </source>
</evidence>
<reference evidence="2 3" key="1">
    <citation type="submission" date="2024-04" db="EMBL/GenBank/DDBJ databases">
        <authorList>
            <person name="Waldvogel A.-M."/>
            <person name="Schoenle A."/>
        </authorList>
    </citation>
    <scope>NUCLEOTIDE SEQUENCE [LARGE SCALE GENOMIC DNA]</scope>
</reference>